<dbReference type="Proteomes" id="UP000401717">
    <property type="component" value="Unassembled WGS sequence"/>
</dbReference>
<evidence type="ECO:0000256" key="1">
    <source>
        <dbReference type="SAM" id="MobiDB-lite"/>
    </source>
</evidence>
<proteinExistence type="predicted"/>
<keyword evidence="5" id="KW-1185">Reference proteome</keyword>
<dbReference type="EMBL" id="BPQI01000021">
    <property type="protein sequence ID" value="GJD55217.1"/>
    <property type="molecule type" value="Genomic_DNA"/>
</dbReference>
<reference evidence="3 4" key="1">
    <citation type="submission" date="2019-06" db="EMBL/GenBank/DDBJ databases">
        <authorList>
            <person name="Rodrigo-Torres L."/>
            <person name="Arahal R. D."/>
            <person name="Lucena T."/>
        </authorList>
    </citation>
    <scope>NUCLEOTIDE SEQUENCE [LARGE SCALE GENOMIC DNA]</scope>
    <source>
        <strain evidence="3 4">SW08-7</strain>
    </source>
</reference>
<evidence type="ECO:0000313" key="3">
    <source>
        <dbReference type="EMBL" id="VUF15204.1"/>
    </source>
</evidence>
<feature type="compositionally biased region" description="Basic and acidic residues" evidence="1">
    <location>
        <begin position="90"/>
        <end position="127"/>
    </location>
</feature>
<dbReference type="Proteomes" id="UP001055303">
    <property type="component" value="Unassembled WGS sequence"/>
</dbReference>
<dbReference type="OrthoDB" id="7864830at2"/>
<feature type="region of interest" description="Disordered" evidence="1">
    <location>
        <begin position="79"/>
        <end position="147"/>
    </location>
</feature>
<evidence type="ECO:0000313" key="5">
    <source>
        <dbReference type="Proteomes" id="UP001055303"/>
    </source>
</evidence>
<name>A0A564G593_9HYPH</name>
<evidence type="ECO:0000313" key="2">
    <source>
        <dbReference type="EMBL" id="GJD55217.1"/>
    </source>
</evidence>
<evidence type="ECO:0000313" key="4">
    <source>
        <dbReference type="Proteomes" id="UP000401717"/>
    </source>
</evidence>
<sequence>MAGPEQPKPRRRQPGKRLKEAIFARQAGRCYLSGAPLGSIWDCEWHHIPGLATRPIREDGKDYIPAQLDPDFLFAVSPCHHSESTNGPAVEKKHLLRKDHDKSRAQRTRDLRDSHRAHLKAMSEKKPGQRRPRSSRWPSRPFKRPER</sequence>
<dbReference type="RefSeq" id="WP_144767595.1">
    <property type="nucleotide sequence ID" value="NZ_BPQI01000021.1"/>
</dbReference>
<reference evidence="2" key="2">
    <citation type="journal article" date="2021" name="Front. Microbiol.">
        <title>Comprehensive Comparative Genomics and Phenotyping of Methylobacterium Species.</title>
        <authorList>
            <person name="Alessa O."/>
            <person name="Ogura Y."/>
            <person name="Fujitani Y."/>
            <person name="Takami H."/>
            <person name="Hayashi T."/>
            <person name="Sahin N."/>
            <person name="Tani A."/>
        </authorList>
    </citation>
    <scope>NUCLEOTIDE SEQUENCE</scope>
    <source>
        <strain evidence="2">DSM 22415</strain>
    </source>
</reference>
<organism evidence="3 4">
    <name type="scientific">Methylobacterium dankookense</name>
    <dbReference type="NCBI Taxonomy" id="560405"/>
    <lineage>
        <taxon>Bacteria</taxon>
        <taxon>Pseudomonadati</taxon>
        <taxon>Pseudomonadota</taxon>
        <taxon>Alphaproteobacteria</taxon>
        <taxon>Hyphomicrobiales</taxon>
        <taxon>Methylobacteriaceae</taxon>
        <taxon>Methylobacterium</taxon>
    </lineage>
</organism>
<gene>
    <name evidence="2" type="ORF">IFDJLNFL_1101</name>
    <name evidence="3" type="ORF">MTDSW087_04939</name>
</gene>
<dbReference type="EMBL" id="CABFVH010000048">
    <property type="protein sequence ID" value="VUF15204.1"/>
    <property type="molecule type" value="Genomic_DNA"/>
</dbReference>
<dbReference type="AlphaFoldDB" id="A0A564G593"/>
<accession>A0A564G593</accession>
<protein>
    <submittedName>
        <fullName evidence="3">Uncharacterized protein</fullName>
    </submittedName>
</protein>
<reference evidence="2" key="3">
    <citation type="submission" date="2021-08" db="EMBL/GenBank/DDBJ databases">
        <authorList>
            <person name="Tani A."/>
            <person name="Ola A."/>
            <person name="Ogura Y."/>
            <person name="Katsura K."/>
            <person name="Hayashi T."/>
        </authorList>
    </citation>
    <scope>NUCLEOTIDE SEQUENCE</scope>
    <source>
        <strain evidence="2">DSM 22415</strain>
    </source>
</reference>